<accession>A0A7G9RPB8</accession>
<dbReference type="PANTHER" id="PTHR43166">
    <property type="entry name" value="AMINO ACID IMPORT ATP-BINDING PROTEIN"/>
    <property type="match status" value="1"/>
</dbReference>
<evidence type="ECO:0000256" key="3">
    <source>
        <dbReference type="ARBA" id="ARBA00022475"/>
    </source>
</evidence>
<dbReference type="GO" id="GO:0016887">
    <property type="term" value="F:ATP hydrolysis activity"/>
    <property type="evidence" value="ECO:0007669"/>
    <property type="project" value="InterPro"/>
</dbReference>
<reference evidence="7 8" key="1">
    <citation type="submission" date="2020-08" db="EMBL/GenBank/DDBJ databases">
        <title>Genome sequence of Diaphorobacter ruginosibacter DSM 27467T.</title>
        <authorList>
            <person name="Hyun D.-W."/>
            <person name="Bae J.-W."/>
        </authorList>
    </citation>
    <scope>NUCLEOTIDE SEQUENCE [LARGE SCALE GENOMIC DNA]</scope>
    <source>
        <strain evidence="7 8">DSM 27467</strain>
    </source>
</reference>
<keyword evidence="8" id="KW-1185">Reference proteome</keyword>
<protein>
    <submittedName>
        <fullName evidence="7">Amino acid ABC transporter ATP-binding protein</fullName>
    </submittedName>
</protein>
<evidence type="ECO:0000256" key="5">
    <source>
        <dbReference type="ARBA" id="ARBA00022840"/>
    </source>
</evidence>
<dbReference type="GO" id="GO:0015424">
    <property type="term" value="F:ABC-type amino acid transporter activity"/>
    <property type="evidence" value="ECO:0007669"/>
    <property type="project" value="InterPro"/>
</dbReference>
<gene>
    <name evidence="7" type="ORF">H9K76_00620</name>
</gene>
<dbReference type="InterPro" id="IPR003593">
    <property type="entry name" value="AAA+_ATPase"/>
</dbReference>
<dbReference type="Proteomes" id="UP000515811">
    <property type="component" value="Chromosome"/>
</dbReference>
<dbReference type="CDD" id="cd03262">
    <property type="entry name" value="ABC_HisP_GlnQ"/>
    <property type="match status" value="1"/>
</dbReference>
<keyword evidence="3" id="KW-1003">Cell membrane</keyword>
<dbReference type="RefSeq" id="WP_187597696.1">
    <property type="nucleotide sequence ID" value="NZ_CP060714.1"/>
</dbReference>
<dbReference type="PROSITE" id="PS50893">
    <property type="entry name" value="ABC_TRANSPORTER_2"/>
    <property type="match status" value="1"/>
</dbReference>
<evidence type="ECO:0000313" key="7">
    <source>
        <dbReference type="EMBL" id="QNN57443.1"/>
    </source>
</evidence>
<dbReference type="InterPro" id="IPR030679">
    <property type="entry name" value="ABC_ATPase_HisP-typ"/>
</dbReference>
<dbReference type="InterPro" id="IPR003439">
    <property type="entry name" value="ABC_transporter-like_ATP-bd"/>
</dbReference>
<dbReference type="PROSITE" id="PS00211">
    <property type="entry name" value="ABC_TRANSPORTER_1"/>
    <property type="match status" value="1"/>
</dbReference>
<dbReference type="AlphaFoldDB" id="A0A7G9RPB8"/>
<dbReference type="PIRSF" id="PIRSF039085">
    <property type="entry name" value="ABC_ATPase_HisP"/>
    <property type="match status" value="1"/>
</dbReference>
<dbReference type="Pfam" id="PF00005">
    <property type="entry name" value="ABC_tran"/>
    <property type="match status" value="1"/>
</dbReference>
<comment type="similarity">
    <text evidence="1">Belongs to the ABC transporter superfamily.</text>
</comment>
<evidence type="ECO:0000259" key="6">
    <source>
        <dbReference type="PROSITE" id="PS50893"/>
    </source>
</evidence>
<evidence type="ECO:0000313" key="8">
    <source>
        <dbReference type="Proteomes" id="UP000515811"/>
    </source>
</evidence>
<dbReference type="PANTHER" id="PTHR43166:SF4">
    <property type="entry name" value="PHOSPHONATES IMPORT ATP-BINDING PROTEIN PHNC"/>
    <property type="match status" value="1"/>
</dbReference>
<evidence type="ECO:0000256" key="2">
    <source>
        <dbReference type="ARBA" id="ARBA00022448"/>
    </source>
</evidence>
<dbReference type="SMART" id="SM00382">
    <property type="entry name" value="AAA"/>
    <property type="match status" value="1"/>
</dbReference>
<organism evidence="7 8">
    <name type="scientific">Diaphorobacter ruginosibacter</name>
    <dbReference type="NCBI Taxonomy" id="1715720"/>
    <lineage>
        <taxon>Bacteria</taxon>
        <taxon>Pseudomonadati</taxon>
        <taxon>Pseudomonadota</taxon>
        <taxon>Betaproteobacteria</taxon>
        <taxon>Burkholderiales</taxon>
        <taxon>Comamonadaceae</taxon>
        <taxon>Diaphorobacter</taxon>
    </lineage>
</organism>
<evidence type="ECO:0000256" key="1">
    <source>
        <dbReference type="ARBA" id="ARBA00005417"/>
    </source>
</evidence>
<keyword evidence="5 7" id="KW-0067">ATP-binding</keyword>
<dbReference type="InterPro" id="IPR050086">
    <property type="entry name" value="MetN_ABC_transporter-like"/>
</dbReference>
<dbReference type="Gene3D" id="3.40.50.300">
    <property type="entry name" value="P-loop containing nucleotide triphosphate hydrolases"/>
    <property type="match status" value="1"/>
</dbReference>
<dbReference type="InterPro" id="IPR027417">
    <property type="entry name" value="P-loop_NTPase"/>
</dbReference>
<dbReference type="GO" id="GO:0005524">
    <property type="term" value="F:ATP binding"/>
    <property type="evidence" value="ECO:0007669"/>
    <property type="project" value="UniProtKB-KW"/>
</dbReference>
<feature type="domain" description="ABC transporter" evidence="6">
    <location>
        <begin position="14"/>
        <end position="248"/>
    </location>
</feature>
<name>A0A7G9RPB8_9BURK</name>
<evidence type="ECO:0000256" key="4">
    <source>
        <dbReference type="ARBA" id="ARBA00022741"/>
    </source>
</evidence>
<sequence length="254" mass="28119">MSHANKQDTQKCYIVADKVCKSFGTHQVLKDVSTSFNTGEVTVIIGASGSGKSTLLRAINRLEPHDSGTITIDGVPVTDDAKTLQAQRCEVGMVFQQFNLFGNMTVLDNVSLAPRRIRGLSREQAHARAMTLLTRVGLKDHANKYPWQLSGGQQQRVAIARALAMEPKVMLFDEPTSALDPEMVQEVLDVMRELARNGMTMIIVTHEMGFAREVADRVMFFDQGRITAEAPPAEFFGNPANDRIRAFIGRMSNH</sequence>
<dbReference type="EMBL" id="CP060714">
    <property type="protein sequence ID" value="QNN57443.1"/>
    <property type="molecule type" value="Genomic_DNA"/>
</dbReference>
<dbReference type="KEGG" id="drg:H9K76_00620"/>
<proteinExistence type="inferred from homology"/>
<dbReference type="FunFam" id="3.40.50.300:FF:000020">
    <property type="entry name" value="Amino acid ABC transporter ATP-binding component"/>
    <property type="match status" value="1"/>
</dbReference>
<keyword evidence="4" id="KW-0547">Nucleotide-binding</keyword>
<dbReference type="InterPro" id="IPR017871">
    <property type="entry name" value="ABC_transporter-like_CS"/>
</dbReference>
<dbReference type="SUPFAM" id="SSF52540">
    <property type="entry name" value="P-loop containing nucleoside triphosphate hydrolases"/>
    <property type="match status" value="1"/>
</dbReference>
<keyword evidence="2" id="KW-0813">Transport</keyword>
<keyword evidence="3" id="KW-0472">Membrane</keyword>